<proteinExistence type="predicted"/>
<organism evidence="2">
    <name type="scientific">Tetraselmis sp. GSL018</name>
    <dbReference type="NCBI Taxonomy" id="582737"/>
    <lineage>
        <taxon>Eukaryota</taxon>
        <taxon>Viridiplantae</taxon>
        <taxon>Chlorophyta</taxon>
        <taxon>core chlorophytes</taxon>
        <taxon>Chlorodendrophyceae</taxon>
        <taxon>Chlorodendrales</taxon>
        <taxon>Chlorodendraceae</taxon>
        <taxon>Tetraselmis</taxon>
    </lineage>
</organism>
<feature type="compositionally biased region" description="Low complexity" evidence="1">
    <location>
        <begin position="169"/>
        <end position="180"/>
    </location>
</feature>
<gene>
    <name evidence="2" type="ORF">TSPGSL018_16767</name>
</gene>
<feature type="compositionally biased region" description="Gly residues" evidence="1">
    <location>
        <begin position="13"/>
        <end position="30"/>
    </location>
</feature>
<feature type="region of interest" description="Disordered" evidence="1">
    <location>
        <begin position="128"/>
        <end position="190"/>
    </location>
</feature>
<name>A0A061R3P9_9CHLO</name>
<reference evidence="2" key="1">
    <citation type="submission" date="2014-05" db="EMBL/GenBank/DDBJ databases">
        <title>The transcriptome of the halophilic microalga Tetraselmis sp. GSL018 isolated from the Great Salt Lake, Utah.</title>
        <authorList>
            <person name="Jinkerson R.E."/>
            <person name="D'Adamo S."/>
            <person name="Posewitz M.C."/>
        </authorList>
    </citation>
    <scope>NUCLEOTIDE SEQUENCE</scope>
    <source>
        <strain evidence="2">GSL018</strain>
    </source>
</reference>
<evidence type="ECO:0000313" key="2">
    <source>
        <dbReference type="EMBL" id="JAC65116.1"/>
    </source>
</evidence>
<sequence>GHDLAYNNSAKAAGGGKGGGLLPAAGGGGPPSASESVFSRRPLSAALLTVRPLRLSILSARKGGQQGTSCGAAQLATGPPPPSRRGSEAPGAGVPRGSGPSQLLQGAHCRRLRGRGLRLHRLSSRRLAITGRHMNAARKGASLSAPNPSAPGRGPQQGAPPAPLGLDSVAVPPKAAPLAPRGGSCAPGSL</sequence>
<feature type="region of interest" description="Disordered" evidence="1">
    <location>
        <begin position="61"/>
        <end position="107"/>
    </location>
</feature>
<feature type="non-terminal residue" evidence="2">
    <location>
        <position position="1"/>
    </location>
</feature>
<feature type="region of interest" description="Disordered" evidence="1">
    <location>
        <begin position="1"/>
        <end position="38"/>
    </location>
</feature>
<evidence type="ECO:0000256" key="1">
    <source>
        <dbReference type="SAM" id="MobiDB-lite"/>
    </source>
</evidence>
<accession>A0A061R3P9</accession>
<dbReference type="EMBL" id="GBEZ01021649">
    <property type="protein sequence ID" value="JAC65116.1"/>
    <property type="molecule type" value="Transcribed_RNA"/>
</dbReference>
<protein>
    <submittedName>
        <fullName evidence="2">Uncharacterized protein</fullName>
    </submittedName>
</protein>
<dbReference type="AlphaFoldDB" id="A0A061R3P9"/>